<feature type="transmembrane region" description="Helical" evidence="1">
    <location>
        <begin position="6"/>
        <end position="27"/>
    </location>
</feature>
<accession>A0A844P5T1</accession>
<feature type="transmembrane region" description="Helical" evidence="1">
    <location>
        <begin position="81"/>
        <end position="101"/>
    </location>
</feature>
<reference evidence="2 3" key="1">
    <citation type="submission" date="2019-11" db="EMBL/GenBank/DDBJ databases">
        <title>Using colonization assays and comparative genomics to discover symbiosis behaviors and factors in Vibrio fischeri.</title>
        <authorList>
            <person name="Bongrand C."/>
            <person name="Moriano-Gutierrez S."/>
            <person name="Arevalo P."/>
            <person name="Mcfall-Ngai M."/>
            <person name="Visick K."/>
            <person name="Polz M.F."/>
            <person name="Ruby E.G."/>
        </authorList>
    </citation>
    <scope>NUCLEOTIDE SEQUENCE [LARGE SCALE GENOMIC DNA]</scope>
    <source>
        <strain evidence="3">emors.4.1</strain>
    </source>
</reference>
<sequence length="113" mass="12731">MDWEHINGIAGIVSAVCSVVSLGYFGSKNKNDISNTQRVLSFSGFMAFSLACSGWVLVCISFLLIFEPFGSYPQPQEYKQFYGVVLAFPSMLIFIFGVNVLQIQKYKGYFIHY</sequence>
<comment type="caution">
    <text evidence="2">The sequence shown here is derived from an EMBL/GenBank/DDBJ whole genome shotgun (WGS) entry which is preliminary data.</text>
</comment>
<evidence type="ECO:0000256" key="1">
    <source>
        <dbReference type="SAM" id="Phobius"/>
    </source>
</evidence>
<dbReference type="Proteomes" id="UP000448038">
    <property type="component" value="Unassembled WGS sequence"/>
</dbReference>
<keyword evidence="1" id="KW-0472">Membrane</keyword>
<organism evidence="2 3">
    <name type="scientific">Aliivibrio fischeri</name>
    <name type="common">Vibrio fischeri</name>
    <dbReference type="NCBI Taxonomy" id="668"/>
    <lineage>
        <taxon>Bacteria</taxon>
        <taxon>Pseudomonadati</taxon>
        <taxon>Pseudomonadota</taxon>
        <taxon>Gammaproteobacteria</taxon>
        <taxon>Vibrionales</taxon>
        <taxon>Vibrionaceae</taxon>
        <taxon>Aliivibrio</taxon>
    </lineage>
</organism>
<keyword evidence="1" id="KW-0812">Transmembrane</keyword>
<dbReference type="RefSeq" id="WP_155656780.1">
    <property type="nucleotide sequence ID" value="NZ_WOBN01000062.1"/>
</dbReference>
<evidence type="ECO:0000313" key="3">
    <source>
        <dbReference type="Proteomes" id="UP000448038"/>
    </source>
</evidence>
<evidence type="ECO:0000313" key="2">
    <source>
        <dbReference type="EMBL" id="MUK51483.1"/>
    </source>
</evidence>
<name>A0A844P5T1_ALIFS</name>
<gene>
    <name evidence="2" type="ORF">GNP88_20560</name>
</gene>
<keyword evidence="1" id="KW-1133">Transmembrane helix</keyword>
<feature type="transmembrane region" description="Helical" evidence="1">
    <location>
        <begin position="39"/>
        <end position="66"/>
    </location>
</feature>
<protein>
    <submittedName>
        <fullName evidence="2">Uncharacterized protein</fullName>
    </submittedName>
</protein>
<dbReference type="AlphaFoldDB" id="A0A844P5T1"/>
<proteinExistence type="predicted"/>
<dbReference type="EMBL" id="WOBN01000062">
    <property type="protein sequence ID" value="MUK51483.1"/>
    <property type="molecule type" value="Genomic_DNA"/>
</dbReference>